<keyword evidence="4 6" id="KW-1133">Transmembrane helix</keyword>
<feature type="transmembrane region" description="Helical" evidence="6">
    <location>
        <begin position="160"/>
        <end position="181"/>
    </location>
</feature>
<protein>
    <submittedName>
        <fullName evidence="8">Cytochrome b/b6 domain-containing protein</fullName>
    </submittedName>
</protein>
<dbReference type="EMBL" id="JBHSOG010000098">
    <property type="protein sequence ID" value="MFC5771744.1"/>
    <property type="molecule type" value="Genomic_DNA"/>
</dbReference>
<keyword evidence="3 6" id="KW-0812">Transmembrane</keyword>
<sequence length="230" mass="24725">MRGLPSIVQKGALVGQPALRKIRVWDLPVRLFHWALPVLMTVLFLSAYAGQMQVHARMGTVTLVLVLFRLVWGFVGSQTARFSDFVTGIGGIHDYLSGKRPKTTGHNPLGAWMILAMLATLLIQSLSGLFSSDSIAFDGPLAHWIGHTAANLAARVHTNLAYAIDILIAVHVLAVVLHWALRGENLIMPMLSGNKHVPADVGQPAFSNPALALTILVLIALLIAAVALAE</sequence>
<dbReference type="Proteomes" id="UP001595974">
    <property type="component" value="Unassembled WGS sequence"/>
</dbReference>
<reference evidence="9" key="1">
    <citation type="journal article" date="2019" name="Int. J. Syst. Evol. Microbiol.">
        <title>The Global Catalogue of Microorganisms (GCM) 10K type strain sequencing project: providing services to taxonomists for standard genome sequencing and annotation.</title>
        <authorList>
            <consortium name="The Broad Institute Genomics Platform"/>
            <consortium name="The Broad Institute Genome Sequencing Center for Infectious Disease"/>
            <person name="Wu L."/>
            <person name="Ma J."/>
        </authorList>
    </citation>
    <scope>NUCLEOTIDE SEQUENCE [LARGE SCALE GENOMIC DNA]</scope>
    <source>
        <strain evidence="9">SHR3</strain>
    </source>
</reference>
<organism evidence="8 9">
    <name type="scientific">Thauera sinica</name>
    <dbReference type="NCBI Taxonomy" id="2665146"/>
    <lineage>
        <taxon>Bacteria</taxon>
        <taxon>Pseudomonadati</taxon>
        <taxon>Pseudomonadota</taxon>
        <taxon>Betaproteobacteria</taxon>
        <taxon>Rhodocyclales</taxon>
        <taxon>Zoogloeaceae</taxon>
        <taxon>Thauera</taxon>
    </lineage>
</organism>
<evidence type="ECO:0000259" key="7">
    <source>
        <dbReference type="Pfam" id="PF01292"/>
    </source>
</evidence>
<feature type="transmembrane region" description="Helical" evidence="6">
    <location>
        <begin position="56"/>
        <end position="75"/>
    </location>
</feature>
<evidence type="ECO:0000313" key="9">
    <source>
        <dbReference type="Proteomes" id="UP001595974"/>
    </source>
</evidence>
<evidence type="ECO:0000256" key="6">
    <source>
        <dbReference type="SAM" id="Phobius"/>
    </source>
</evidence>
<dbReference type="PANTHER" id="PTHR30485:SF2">
    <property type="entry name" value="BLL0597 PROTEIN"/>
    <property type="match status" value="1"/>
</dbReference>
<evidence type="ECO:0000256" key="1">
    <source>
        <dbReference type="ARBA" id="ARBA00004651"/>
    </source>
</evidence>
<comment type="subcellular location">
    <subcellularLocation>
        <location evidence="1">Cell membrane</location>
        <topology evidence="1">Multi-pass membrane protein</topology>
    </subcellularLocation>
</comment>
<feature type="transmembrane region" description="Helical" evidence="6">
    <location>
        <begin position="109"/>
        <end position="130"/>
    </location>
</feature>
<dbReference type="InterPro" id="IPR051542">
    <property type="entry name" value="Hydrogenase_cytochrome"/>
</dbReference>
<keyword evidence="2" id="KW-1003">Cell membrane</keyword>
<evidence type="ECO:0000313" key="8">
    <source>
        <dbReference type="EMBL" id="MFC5771744.1"/>
    </source>
</evidence>
<comment type="caution">
    <text evidence="8">The sequence shown here is derived from an EMBL/GenBank/DDBJ whole genome shotgun (WGS) entry which is preliminary data.</text>
</comment>
<evidence type="ECO:0000256" key="2">
    <source>
        <dbReference type="ARBA" id="ARBA00022475"/>
    </source>
</evidence>
<evidence type="ECO:0000256" key="4">
    <source>
        <dbReference type="ARBA" id="ARBA00022989"/>
    </source>
</evidence>
<dbReference type="RefSeq" id="WP_385961951.1">
    <property type="nucleotide sequence ID" value="NZ_JBHSOG010000098.1"/>
</dbReference>
<feature type="transmembrane region" description="Helical" evidence="6">
    <location>
        <begin position="210"/>
        <end position="229"/>
    </location>
</feature>
<gene>
    <name evidence="8" type="ORF">ACFPTN_20385</name>
</gene>
<dbReference type="Pfam" id="PF01292">
    <property type="entry name" value="Ni_hydr_CYTB"/>
    <property type="match status" value="1"/>
</dbReference>
<dbReference type="Gene3D" id="1.20.950.20">
    <property type="entry name" value="Transmembrane di-heme cytochromes, Chain C"/>
    <property type="match status" value="1"/>
</dbReference>
<feature type="domain" description="Cytochrome b561 bacterial/Ni-hydrogenase" evidence="7">
    <location>
        <begin position="24"/>
        <end position="193"/>
    </location>
</feature>
<keyword evidence="9" id="KW-1185">Reference proteome</keyword>
<dbReference type="InterPro" id="IPR011577">
    <property type="entry name" value="Cyt_b561_bac/Ni-Hgenase"/>
</dbReference>
<accession>A0ABW1AX39</accession>
<dbReference type="PANTHER" id="PTHR30485">
    <property type="entry name" value="NI/FE-HYDROGENASE 1 B-TYPE CYTOCHROME SUBUNIT"/>
    <property type="match status" value="1"/>
</dbReference>
<name>A0ABW1AX39_9RHOO</name>
<feature type="transmembrane region" description="Helical" evidence="6">
    <location>
        <begin position="31"/>
        <end position="49"/>
    </location>
</feature>
<dbReference type="SUPFAM" id="SSF81342">
    <property type="entry name" value="Transmembrane di-heme cytochromes"/>
    <property type="match status" value="1"/>
</dbReference>
<evidence type="ECO:0000256" key="3">
    <source>
        <dbReference type="ARBA" id="ARBA00022692"/>
    </source>
</evidence>
<proteinExistence type="predicted"/>
<dbReference type="InterPro" id="IPR016174">
    <property type="entry name" value="Di-haem_cyt_TM"/>
</dbReference>
<keyword evidence="5 6" id="KW-0472">Membrane</keyword>
<evidence type="ECO:0000256" key="5">
    <source>
        <dbReference type="ARBA" id="ARBA00023136"/>
    </source>
</evidence>